<evidence type="ECO:0000313" key="3">
    <source>
        <dbReference type="Proteomes" id="UP000276506"/>
    </source>
</evidence>
<evidence type="ECO:0000259" key="1">
    <source>
        <dbReference type="Pfam" id="PF13362"/>
    </source>
</evidence>
<name>A0A427E3Z6_9GAMM</name>
<dbReference type="RefSeq" id="WP_125877735.1">
    <property type="nucleotide sequence ID" value="NZ_RHQL01000007.1"/>
</dbReference>
<dbReference type="Proteomes" id="UP000276506">
    <property type="component" value="Unassembled WGS sequence"/>
</dbReference>
<reference evidence="2 3" key="1">
    <citation type="submission" date="2018-10" db="EMBL/GenBank/DDBJ databases">
        <title>Transmission dynamics of multidrug resistant bacteria on intensive care unit surfaces.</title>
        <authorList>
            <person name="D'Souza A.W."/>
            <person name="Potter R.F."/>
            <person name="Wallace M."/>
            <person name="Shupe A."/>
            <person name="Patel S."/>
            <person name="Sun S."/>
            <person name="Gul D."/>
            <person name="Kwon J.H."/>
            <person name="Andleeb S."/>
            <person name="Burnham C.-A.D."/>
            <person name="Dantas G."/>
        </authorList>
    </citation>
    <scope>NUCLEOTIDE SEQUENCE [LARGE SCALE GENOMIC DNA]</scope>
    <source>
        <strain evidence="2 3">PX_177</strain>
    </source>
</reference>
<feature type="domain" description="Toprim" evidence="1">
    <location>
        <begin position="204"/>
        <end position="301"/>
    </location>
</feature>
<comment type="caution">
    <text evidence="2">The sequence shown here is derived from an EMBL/GenBank/DDBJ whole genome shotgun (WGS) entry which is preliminary data.</text>
</comment>
<sequence length="308" mass="33462">MTIQNGAHALNGIGLPKNPELAFRDAMQATFGPLDWLPIPDGDIHRFRVPEDKPGTQNGWYVLYLDGIASGAFGSWKANGSQTWSSRKPADPLEAQLIAKRIEKAREQRESEQMRRHATAASHAMREWSEAAAANPQHLYLTRKRITPGRLRQRGDVLLVPLYVDGYLCNLQRIMQDGTKRFLSGGRVKGAYCPIGKLEPGQPLYIVEGWATGATIHAETGAAVACAMNAGNLKPVAQALRAKYGDSQQIIIAGDDDRMTAGNPGRTAATAAALAIGAEVAFPVWPTDAPLELSDFNDLLCWRASHGI</sequence>
<dbReference type="InterPro" id="IPR034154">
    <property type="entry name" value="TOPRIM_DnaG/twinkle"/>
</dbReference>
<dbReference type="AlphaFoldDB" id="A0A427E3Z6"/>
<evidence type="ECO:0000313" key="2">
    <source>
        <dbReference type="EMBL" id="RRV10998.1"/>
    </source>
</evidence>
<protein>
    <submittedName>
        <fullName evidence="2">Toprim domain-containing protein</fullName>
    </submittedName>
</protein>
<dbReference type="Pfam" id="PF13362">
    <property type="entry name" value="Toprim_3"/>
    <property type="match status" value="1"/>
</dbReference>
<accession>A0A427E3Z6</accession>
<organism evidence="2 3">
    <name type="scientific">Stutzerimonas xanthomarina</name>
    <dbReference type="NCBI Taxonomy" id="271420"/>
    <lineage>
        <taxon>Bacteria</taxon>
        <taxon>Pseudomonadati</taxon>
        <taxon>Pseudomonadota</taxon>
        <taxon>Gammaproteobacteria</taxon>
        <taxon>Pseudomonadales</taxon>
        <taxon>Pseudomonadaceae</taxon>
        <taxon>Stutzerimonas</taxon>
    </lineage>
</organism>
<proteinExistence type="predicted"/>
<dbReference type="InterPro" id="IPR006171">
    <property type="entry name" value="TOPRIM_dom"/>
</dbReference>
<dbReference type="CDD" id="cd01029">
    <property type="entry name" value="TOPRIM_primases"/>
    <property type="match status" value="1"/>
</dbReference>
<dbReference type="EMBL" id="RHQL01000007">
    <property type="protein sequence ID" value="RRV10998.1"/>
    <property type="molecule type" value="Genomic_DNA"/>
</dbReference>
<gene>
    <name evidence="2" type="ORF">EGJ28_14205</name>
</gene>